<protein>
    <recommendedName>
        <fullName evidence="2">Exostosin GT47 domain-containing protein</fullName>
    </recommendedName>
</protein>
<evidence type="ECO:0008006" key="2">
    <source>
        <dbReference type="Google" id="ProtNLM"/>
    </source>
</evidence>
<comment type="caution">
    <text evidence="1">The sequence shown here is derived from an EMBL/GenBank/DDBJ whole genome shotgun (WGS) entry which is preliminary data.</text>
</comment>
<proteinExistence type="predicted"/>
<organism evidence="1">
    <name type="scientific">marine sediment metagenome</name>
    <dbReference type="NCBI Taxonomy" id="412755"/>
    <lineage>
        <taxon>unclassified sequences</taxon>
        <taxon>metagenomes</taxon>
        <taxon>ecological metagenomes</taxon>
    </lineage>
</organism>
<name>X0XK96_9ZZZZ</name>
<evidence type="ECO:0000313" key="1">
    <source>
        <dbReference type="EMBL" id="GAG43580.1"/>
    </source>
</evidence>
<dbReference type="AlphaFoldDB" id="X0XK96"/>
<accession>X0XK96</accession>
<feature type="non-terminal residue" evidence="1">
    <location>
        <position position="1"/>
    </location>
</feature>
<reference evidence="1" key="1">
    <citation type="journal article" date="2014" name="Front. Microbiol.">
        <title>High frequency of phylogenetically diverse reductive dehalogenase-homologous genes in deep subseafloor sedimentary metagenomes.</title>
        <authorList>
            <person name="Kawai M."/>
            <person name="Futagami T."/>
            <person name="Toyoda A."/>
            <person name="Takaki Y."/>
            <person name="Nishi S."/>
            <person name="Hori S."/>
            <person name="Arai W."/>
            <person name="Tsubouchi T."/>
            <person name="Morono Y."/>
            <person name="Uchiyama I."/>
            <person name="Ito T."/>
            <person name="Fujiyama A."/>
            <person name="Inagaki F."/>
            <person name="Takami H."/>
        </authorList>
    </citation>
    <scope>NUCLEOTIDE SEQUENCE</scope>
    <source>
        <strain evidence="1">Expedition CK06-06</strain>
    </source>
</reference>
<sequence>IFITDKAPLINLSEDKVNVLWIEYDNQSSTRGLNPALYAEALGQADFCICPLGWGGNWTHRVPESLLRGAIPVLEDEKRYNIGLEDMENCLTAKSGNWAKVIKKAYELDSEKVRNMRLNILSLRERYLLPKAAASRLRKSIGLK</sequence>
<gene>
    <name evidence="1" type="ORF">S01H1_78124</name>
</gene>
<dbReference type="EMBL" id="BARS01052561">
    <property type="protein sequence ID" value="GAG43580.1"/>
    <property type="molecule type" value="Genomic_DNA"/>
</dbReference>